<keyword evidence="5 6" id="KW-0687">Ribonucleoprotein</keyword>
<dbReference type="Proteomes" id="UP001165289">
    <property type="component" value="Unassembled WGS sequence"/>
</dbReference>
<keyword evidence="2" id="KW-0699">rRNA-binding</keyword>
<keyword evidence="4 6" id="KW-0689">Ribosomal protein</keyword>
<protein>
    <submittedName>
        <fullName evidence="9">60S ribosomal protein L23a</fullName>
    </submittedName>
</protein>
<evidence type="ECO:0000256" key="7">
    <source>
        <dbReference type="SAM" id="MobiDB-lite"/>
    </source>
</evidence>
<dbReference type="PROSITE" id="PS00050">
    <property type="entry name" value="RIBOSOMAL_L23"/>
    <property type="match status" value="1"/>
</dbReference>
<dbReference type="GO" id="GO:0006412">
    <property type="term" value="P:translation"/>
    <property type="evidence" value="ECO:0007669"/>
    <property type="project" value="InterPro"/>
</dbReference>
<feature type="domain" description="Large ribosomal subunit protein uL23 N-terminal" evidence="8">
    <location>
        <begin position="61"/>
        <end position="106"/>
    </location>
</feature>
<dbReference type="Gene3D" id="3.30.70.330">
    <property type="match status" value="1"/>
</dbReference>
<dbReference type="GO" id="GO:0019843">
    <property type="term" value="F:rRNA binding"/>
    <property type="evidence" value="ECO:0007669"/>
    <property type="project" value="UniProtKB-KW"/>
</dbReference>
<dbReference type="FunFam" id="3.30.70.330:FF:000035">
    <property type="entry name" value="60S ribosomal protein L23a"/>
    <property type="match status" value="1"/>
</dbReference>
<accession>A0AAV7K0T4</accession>
<dbReference type="SUPFAM" id="SSF54189">
    <property type="entry name" value="Ribosomal proteins S24e, L23 and L15e"/>
    <property type="match status" value="1"/>
</dbReference>
<comment type="similarity">
    <text evidence="1 6">Belongs to the universal ribosomal protein uL23 family.</text>
</comment>
<dbReference type="PANTHER" id="PTHR11620">
    <property type="entry name" value="60S RIBOSOMAL PROTEIN L23A"/>
    <property type="match status" value="1"/>
</dbReference>
<keyword evidence="10" id="KW-1185">Reference proteome</keyword>
<feature type="compositionally biased region" description="Low complexity" evidence="7">
    <location>
        <begin position="1"/>
        <end position="21"/>
    </location>
</feature>
<dbReference type="HAMAP" id="MF_01369_A">
    <property type="entry name" value="Ribosomal_uL23_A"/>
    <property type="match status" value="1"/>
</dbReference>
<reference evidence="9 10" key="1">
    <citation type="journal article" date="2023" name="BMC Biol.">
        <title>The compact genome of the sponge Oopsacas minuta (Hexactinellida) is lacking key metazoan core genes.</title>
        <authorList>
            <person name="Santini S."/>
            <person name="Schenkelaars Q."/>
            <person name="Jourda C."/>
            <person name="Duchesne M."/>
            <person name="Belahbib H."/>
            <person name="Rocher C."/>
            <person name="Selva M."/>
            <person name="Riesgo A."/>
            <person name="Vervoort M."/>
            <person name="Leys S.P."/>
            <person name="Kodjabachian L."/>
            <person name="Le Bivic A."/>
            <person name="Borchiellini C."/>
            <person name="Claverie J.M."/>
            <person name="Renard E."/>
        </authorList>
    </citation>
    <scope>NUCLEOTIDE SEQUENCE [LARGE SCALE GENOMIC DNA]</scope>
    <source>
        <strain evidence="9">SPO-2</strain>
    </source>
</reference>
<feature type="compositionally biased region" description="Basic residues" evidence="7">
    <location>
        <begin position="45"/>
        <end position="77"/>
    </location>
</feature>
<dbReference type="GO" id="GO:0005840">
    <property type="term" value="C:ribosome"/>
    <property type="evidence" value="ECO:0007669"/>
    <property type="project" value="UniProtKB-KW"/>
</dbReference>
<dbReference type="Pfam" id="PF03939">
    <property type="entry name" value="Ribosomal_L23eN"/>
    <property type="match status" value="1"/>
</dbReference>
<evidence type="ECO:0000256" key="2">
    <source>
        <dbReference type="ARBA" id="ARBA00022730"/>
    </source>
</evidence>
<name>A0AAV7K0T4_9METZ</name>
<sequence>MPPKTTSKAPAKPKSAAQKAQETQSKKVTKTTKPAEKSKIDTTKIKKVSYKKGLSKSKQMKSALKAKKAVNKGVHGVKKRKIRTSIKFYRPKTQKPPRRPKYPRISSQGLKELKFDHYAVIKYPLTTETAMKKIEDNNTLVFIVDPKANKPGIKKAVKKLYKINPINVNTLMRPDGTKKAYVKLNQAEDGLEIANKIGII</sequence>
<dbReference type="NCBIfam" id="NF011118">
    <property type="entry name" value="PRK14548.1"/>
    <property type="match status" value="1"/>
</dbReference>
<dbReference type="GO" id="GO:0003735">
    <property type="term" value="F:structural constituent of ribosome"/>
    <property type="evidence" value="ECO:0007669"/>
    <property type="project" value="InterPro"/>
</dbReference>
<feature type="region of interest" description="Disordered" evidence="7">
    <location>
        <begin position="1"/>
        <end position="77"/>
    </location>
</feature>
<dbReference type="InterPro" id="IPR012678">
    <property type="entry name" value="Ribosomal_uL23/eL15/eS24_sf"/>
</dbReference>
<feature type="compositionally biased region" description="Basic and acidic residues" evidence="7">
    <location>
        <begin position="33"/>
        <end position="44"/>
    </location>
</feature>
<evidence type="ECO:0000259" key="8">
    <source>
        <dbReference type="Pfam" id="PF03939"/>
    </source>
</evidence>
<dbReference type="AlphaFoldDB" id="A0AAV7K0T4"/>
<dbReference type="InterPro" id="IPR005633">
    <property type="entry name" value="Ribosomal_uL23_N"/>
</dbReference>
<dbReference type="Pfam" id="PF00276">
    <property type="entry name" value="Ribosomal_L23"/>
    <property type="match status" value="1"/>
</dbReference>
<organism evidence="9 10">
    <name type="scientific">Oopsacas minuta</name>
    <dbReference type="NCBI Taxonomy" id="111878"/>
    <lineage>
        <taxon>Eukaryota</taxon>
        <taxon>Metazoa</taxon>
        <taxon>Porifera</taxon>
        <taxon>Hexactinellida</taxon>
        <taxon>Hexasterophora</taxon>
        <taxon>Lyssacinosida</taxon>
        <taxon>Leucopsacidae</taxon>
        <taxon>Oopsacas</taxon>
    </lineage>
</organism>
<dbReference type="EMBL" id="JAKMXF010000221">
    <property type="protein sequence ID" value="KAI6654817.1"/>
    <property type="molecule type" value="Genomic_DNA"/>
</dbReference>
<gene>
    <name evidence="9" type="ORF">LOD99_2696</name>
</gene>
<evidence type="ECO:0000313" key="9">
    <source>
        <dbReference type="EMBL" id="KAI6654817.1"/>
    </source>
</evidence>
<proteinExistence type="inferred from homology"/>
<evidence type="ECO:0000256" key="3">
    <source>
        <dbReference type="ARBA" id="ARBA00022884"/>
    </source>
</evidence>
<evidence type="ECO:0000256" key="4">
    <source>
        <dbReference type="ARBA" id="ARBA00022980"/>
    </source>
</evidence>
<evidence type="ECO:0000256" key="6">
    <source>
        <dbReference type="RuleBase" id="RU003934"/>
    </source>
</evidence>
<evidence type="ECO:0000256" key="5">
    <source>
        <dbReference type="ARBA" id="ARBA00023274"/>
    </source>
</evidence>
<dbReference type="InterPro" id="IPR012677">
    <property type="entry name" value="Nucleotide-bd_a/b_plait_sf"/>
</dbReference>
<dbReference type="GO" id="GO:1990904">
    <property type="term" value="C:ribonucleoprotein complex"/>
    <property type="evidence" value="ECO:0007669"/>
    <property type="project" value="UniProtKB-KW"/>
</dbReference>
<comment type="caution">
    <text evidence="9">The sequence shown here is derived from an EMBL/GenBank/DDBJ whole genome shotgun (WGS) entry which is preliminary data.</text>
</comment>
<keyword evidence="3" id="KW-0694">RNA-binding</keyword>
<evidence type="ECO:0000313" key="10">
    <source>
        <dbReference type="Proteomes" id="UP001165289"/>
    </source>
</evidence>
<dbReference type="InterPro" id="IPR001014">
    <property type="entry name" value="Ribosomal_uL23_CS"/>
</dbReference>
<dbReference type="InterPro" id="IPR013025">
    <property type="entry name" value="Ribosomal_uL23-like"/>
</dbReference>
<evidence type="ECO:0000256" key="1">
    <source>
        <dbReference type="ARBA" id="ARBA00006700"/>
    </source>
</evidence>